<gene>
    <name evidence="3" type="ORF">ACFQJ9_19120</name>
</gene>
<evidence type="ECO:0000256" key="1">
    <source>
        <dbReference type="ARBA" id="ARBA00010272"/>
    </source>
</evidence>
<dbReference type="AlphaFoldDB" id="A0ABD5Z8A6"/>
<sequence length="104" mass="11453">MTVTAALTVAPLDDPDVDFDAEIAAAVEALDDFDVRYETHPMETTIEADDLETVFAAARAATEAVDASRTYTQLTVDHFRESDLAVEEKVDRVEAHLDRPARSE</sequence>
<dbReference type="Gene3D" id="3.30.70.930">
    <property type="match status" value="1"/>
</dbReference>
<comment type="similarity">
    <text evidence="1">Belongs to the UPF0045 family.</text>
</comment>
<feature type="domain" description="Thiamine-binding protein" evidence="2">
    <location>
        <begin position="5"/>
        <end position="94"/>
    </location>
</feature>
<evidence type="ECO:0000313" key="3">
    <source>
        <dbReference type="EMBL" id="MFC7201489.1"/>
    </source>
</evidence>
<dbReference type="InterPro" id="IPR002767">
    <property type="entry name" value="Thiamine_BP"/>
</dbReference>
<dbReference type="EMBL" id="JBHTAR010000011">
    <property type="protein sequence ID" value="MFC7201489.1"/>
    <property type="molecule type" value="Genomic_DNA"/>
</dbReference>
<accession>A0ABD5Z8A6</accession>
<dbReference type="InterPro" id="IPR051614">
    <property type="entry name" value="UPF0045_domain"/>
</dbReference>
<dbReference type="SUPFAM" id="SSF89957">
    <property type="entry name" value="MTH1187/YkoF-like"/>
    <property type="match status" value="1"/>
</dbReference>
<dbReference type="InterPro" id="IPR029756">
    <property type="entry name" value="MTH1187/YkoF-like"/>
</dbReference>
<name>A0ABD5Z8A6_9EURY</name>
<dbReference type="PANTHER" id="PTHR33777:SF1">
    <property type="entry name" value="UPF0045 PROTEIN ECM15"/>
    <property type="match status" value="1"/>
</dbReference>
<organism evidence="3 4">
    <name type="scientific">Halospeciosus flavus</name>
    <dbReference type="NCBI Taxonomy" id="3032283"/>
    <lineage>
        <taxon>Archaea</taxon>
        <taxon>Methanobacteriati</taxon>
        <taxon>Methanobacteriota</taxon>
        <taxon>Stenosarchaea group</taxon>
        <taxon>Halobacteria</taxon>
        <taxon>Halobacteriales</taxon>
        <taxon>Halobacteriaceae</taxon>
        <taxon>Halospeciosus</taxon>
    </lineage>
</organism>
<evidence type="ECO:0000259" key="2">
    <source>
        <dbReference type="Pfam" id="PF01910"/>
    </source>
</evidence>
<keyword evidence="4" id="KW-1185">Reference proteome</keyword>
<dbReference type="Pfam" id="PF01910">
    <property type="entry name" value="Thiamine_BP"/>
    <property type="match status" value="1"/>
</dbReference>
<dbReference type="Proteomes" id="UP001596447">
    <property type="component" value="Unassembled WGS sequence"/>
</dbReference>
<reference evidence="3 4" key="1">
    <citation type="journal article" date="2019" name="Int. J. Syst. Evol. Microbiol.">
        <title>The Global Catalogue of Microorganisms (GCM) 10K type strain sequencing project: providing services to taxonomists for standard genome sequencing and annotation.</title>
        <authorList>
            <consortium name="The Broad Institute Genomics Platform"/>
            <consortium name="The Broad Institute Genome Sequencing Center for Infectious Disease"/>
            <person name="Wu L."/>
            <person name="Ma J."/>
        </authorList>
    </citation>
    <scope>NUCLEOTIDE SEQUENCE [LARGE SCALE GENOMIC DNA]</scope>
    <source>
        <strain evidence="3 4">XZGYJ-43</strain>
    </source>
</reference>
<dbReference type="RefSeq" id="WP_279528233.1">
    <property type="nucleotide sequence ID" value="NZ_CP122312.1"/>
</dbReference>
<comment type="caution">
    <text evidence="3">The sequence shown here is derived from an EMBL/GenBank/DDBJ whole genome shotgun (WGS) entry which is preliminary data.</text>
</comment>
<proteinExistence type="inferred from homology"/>
<evidence type="ECO:0000313" key="4">
    <source>
        <dbReference type="Proteomes" id="UP001596447"/>
    </source>
</evidence>
<protein>
    <submittedName>
        <fullName evidence="3">MTH1187 family thiamine-binding protein</fullName>
    </submittedName>
</protein>
<dbReference type="PANTHER" id="PTHR33777">
    <property type="entry name" value="UPF0045 PROTEIN ECM15"/>
    <property type="match status" value="1"/>
</dbReference>